<evidence type="ECO:0000313" key="4">
    <source>
        <dbReference type="EMBL" id="KAJ3434352.1"/>
    </source>
</evidence>
<feature type="compositionally biased region" description="Acidic residues" evidence="1">
    <location>
        <begin position="503"/>
        <end position="515"/>
    </location>
</feature>
<feature type="transmembrane region" description="Helical" evidence="2">
    <location>
        <begin position="273"/>
        <end position="292"/>
    </location>
</feature>
<feature type="region of interest" description="Disordered" evidence="1">
    <location>
        <begin position="454"/>
        <end position="515"/>
    </location>
</feature>
<dbReference type="Gene3D" id="1.10.167.10">
    <property type="entry name" value="Regulator of G-protein Signalling 4, domain 2"/>
    <property type="match status" value="1"/>
</dbReference>
<dbReference type="EMBL" id="JANTQA010000044">
    <property type="protein sequence ID" value="KAJ3434352.1"/>
    <property type="molecule type" value="Genomic_DNA"/>
</dbReference>
<gene>
    <name evidence="4" type="ORF">M0812_19832</name>
</gene>
<dbReference type="InterPro" id="IPR044926">
    <property type="entry name" value="RGS_subdomain_2"/>
</dbReference>
<dbReference type="InterPro" id="IPR036305">
    <property type="entry name" value="RGS_sf"/>
</dbReference>
<dbReference type="CDD" id="cd07440">
    <property type="entry name" value="RGS"/>
    <property type="match status" value="1"/>
</dbReference>
<feature type="compositionally biased region" description="Low complexity" evidence="1">
    <location>
        <begin position="464"/>
        <end position="484"/>
    </location>
</feature>
<organism evidence="4 5">
    <name type="scientific">Anaeramoeba flamelloides</name>
    <dbReference type="NCBI Taxonomy" id="1746091"/>
    <lineage>
        <taxon>Eukaryota</taxon>
        <taxon>Metamonada</taxon>
        <taxon>Anaeramoebidae</taxon>
        <taxon>Anaeramoeba</taxon>
    </lineage>
</organism>
<dbReference type="SMART" id="SM00315">
    <property type="entry name" value="RGS"/>
    <property type="match status" value="1"/>
</dbReference>
<feature type="transmembrane region" description="Helical" evidence="2">
    <location>
        <begin position="69"/>
        <end position="90"/>
    </location>
</feature>
<dbReference type="SUPFAM" id="SSF48097">
    <property type="entry name" value="Regulator of G-protein signaling, RGS"/>
    <property type="match status" value="1"/>
</dbReference>
<comment type="caution">
    <text evidence="4">The sequence shown here is derived from an EMBL/GenBank/DDBJ whole genome shotgun (WGS) entry which is preliminary data.</text>
</comment>
<dbReference type="Pfam" id="PF00615">
    <property type="entry name" value="RGS"/>
    <property type="match status" value="1"/>
</dbReference>
<feature type="transmembrane region" description="Helical" evidence="2">
    <location>
        <begin position="39"/>
        <end position="57"/>
    </location>
</feature>
<dbReference type="AlphaFoldDB" id="A0AAV7YWU9"/>
<keyword evidence="2" id="KW-0472">Membrane</keyword>
<name>A0AAV7YWU9_9EUKA</name>
<evidence type="ECO:0000259" key="3">
    <source>
        <dbReference type="PROSITE" id="PS50132"/>
    </source>
</evidence>
<feature type="compositionally biased region" description="Basic and acidic residues" evidence="1">
    <location>
        <begin position="454"/>
        <end position="463"/>
    </location>
</feature>
<proteinExistence type="predicted"/>
<feature type="transmembrane region" description="Helical" evidence="2">
    <location>
        <begin position="244"/>
        <end position="261"/>
    </location>
</feature>
<feature type="transmembrane region" description="Helical" evidence="2">
    <location>
        <begin position="172"/>
        <end position="194"/>
    </location>
</feature>
<dbReference type="PRINTS" id="PR01301">
    <property type="entry name" value="RGSPROTEIN"/>
</dbReference>
<protein>
    <submittedName>
        <fullName evidence="4">Double hit isoform b</fullName>
    </submittedName>
</protein>
<dbReference type="PROSITE" id="PS50132">
    <property type="entry name" value="RGS"/>
    <property type="match status" value="1"/>
</dbReference>
<evidence type="ECO:0000256" key="1">
    <source>
        <dbReference type="SAM" id="MobiDB-lite"/>
    </source>
</evidence>
<dbReference type="PANTHER" id="PTHR10845">
    <property type="entry name" value="REGULATOR OF G PROTEIN SIGNALING"/>
    <property type="match status" value="1"/>
</dbReference>
<reference evidence="4" key="1">
    <citation type="submission" date="2022-08" db="EMBL/GenBank/DDBJ databases">
        <title>Novel sulphate-reducing endosymbionts in the free-living metamonad Anaeramoeba.</title>
        <authorList>
            <person name="Jerlstrom-Hultqvist J."/>
            <person name="Cepicka I."/>
            <person name="Gallot-Lavallee L."/>
            <person name="Salas-Leiva D."/>
            <person name="Curtis B.A."/>
            <person name="Zahonova K."/>
            <person name="Pipaliya S."/>
            <person name="Dacks J."/>
            <person name="Roger A.J."/>
        </authorList>
    </citation>
    <scope>NUCLEOTIDE SEQUENCE</scope>
    <source>
        <strain evidence="4">Busselton2</strain>
    </source>
</reference>
<evidence type="ECO:0000256" key="2">
    <source>
        <dbReference type="SAM" id="Phobius"/>
    </source>
</evidence>
<keyword evidence="2" id="KW-0812">Transmembrane</keyword>
<feature type="domain" description="RGS" evidence="3">
    <location>
        <begin position="314"/>
        <end position="432"/>
    </location>
</feature>
<keyword evidence="2" id="KW-1133">Transmembrane helix</keyword>
<accession>A0AAV7YWU9</accession>
<dbReference type="PANTHER" id="PTHR10845:SF192">
    <property type="entry name" value="DOUBLE HIT, ISOFORM B"/>
    <property type="match status" value="1"/>
</dbReference>
<dbReference type="InterPro" id="IPR016137">
    <property type="entry name" value="RGS"/>
</dbReference>
<sequence>MEFYDRYAILFAIATFVGFSLVALILFHKKNRIIQARSNTIFFFVIFTGVLIGASFVADRPGNEIPTLYYVSIIFLTPGLIWGVFIAHAWRIHFIYNTNKDKIQIVKKLSYLMVTEKESFNQLPKNLKNITKKHIDETSSTHVTDDSLAFEKTIPEIEKRILKRRAIFSEKFFFLVLTSILVLILILAIIIFYTRKINRTTRKYSSDKVFLAMLVLMVCILLGNLIYLLVKIRKIKDPYKIKKEIYGVVVNQFVIIVVFVINQLSGVYIRNRVLALITCFNQYLIVFGYPLYLSFRYEKKSKETIEQKEAIYPRFLEIINNKSKLPYFVKFCESDYSIENIMFYQASKTYKNSNSKKKRKKLIQKIYKQFIIPTAPLQINISSIVSKEVSNEINNGSVDVNLLQPPCSEILELMYTNTYPVFLESDFYSNMLIETNNAGLEILNERDDDIELDTKEKSSDQSTEHSSITSTSSSDEENSNNQQSTRGNDGKTDEYIVENGNTNEDEDLDGDYNEN</sequence>
<dbReference type="Proteomes" id="UP001146793">
    <property type="component" value="Unassembled WGS sequence"/>
</dbReference>
<evidence type="ECO:0000313" key="5">
    <source>
        <dbReference type="Proteomes" id="UP001146793"/>
    </source>
</evidence>
<feature type="transmembrane region" description="Helical" evidence="2">
    <location>
        <begin position="6"/>
        <end position="27"/>
    </location>
</feature>
<feature type="transmembrane region" description="Helical" evidence="2">
    <location>
        <begin position="209"/>
        <end position="232"/>
    </location>
</feature>